<accession>A0A1F6AH56</accession>
<organism evidence="2 3">
    <name type="scientific">Candidatus Gottesmanbacteria bacterium RIFCSPLOWO2_01_FULL_43_11b</name>
    <dbReference type="NCBI Taxonomy" id="1798392"/>
    <lineage>
        <taxon>Bacteria</taxon>
        <taxon>Candidatus Gottesmaniibacteriota</taxon>
    </lineage>
</organism>
<dbReference type="EMBL" id="MFJV01000001">
    <property type="protein sequence ID" value="OGG24090.1"/>
    <property type="molecule type" value="Genomic_DNA"/>
</dbReference>
<dbReference type="Proteomes" id="UP000178759">
    <property type="component" value="Unassembled WGS sequence"/>
</dbReference>
<gene>
    <name evidence="2" type="ORF">A3A79_02740</name>
</gene>
<evidence type="ECO:0000256" key="1">
    <source>
        <dbReference type="SAM" id="MobiDB-lite"/>
    </source>
</evidence>
<sequence length="1319" mass="151870">MPKPEELEQLAQALKNIATAGGAGGAKAERVLEKVEARKAGIWAKKATNKENPTQQEEARREAKLEAERDNYKETNDPNLQEATRNMRNSVRRVEAAGRQVPDYLQPYAATPQTATVARLIENITRAPDNLRDNANFLMREAAKAYWGTNWMELAREQAHQTREVINTTLYAAMNIAAHESGYPHILDMGTELTLWKGLDRRFDLYRTDKVEERVNANQAPTTEAERQHDRLTENLETEQKYLDNLDPLGLQKEKKTLENLKESLARAKVEKSEFSVGKRKIRETTYKEEEVEPYLKKINDRLDELSRETRKVITPTVEIGQEEEIFSPLEGNYTPYRALSDEQIKEGLKSVTSGKLQTLGEEVLSKYEKASRDELEELRRKLDSFKLEGELHDDIRDELQREGRESNNEAIQPKLNADREVIRELESLVRQQSLLLNRENRPTREGRDFWVDHPDYVKTLGNLELRDFNDSGQFKDLDEVFFEILSAADNNPRQPFREGFSLWREGDLEGFYARLKTSLRRLESEGREINGFKMTPQETQRIMERFTRLRDLKESYHNFIYILHNADKEALGKFASSFLAEDVDFMFENVRGVGYAMRLQESQMARIAANSDGRLPNELMAKDKQGHSQWEDMTYELFGQAIKSGRISEYRGGKRLLLQEMAPWQKKIALEMGYGFSIVNLRLPELLTRVKGARGYRSGFGEKLKLDPIRGLFLKFKTPKPGVAILHAPLYMLFTGDMNTGMKMWKEQWSVDNIIEQLDVAEADPRFARRIQGMRNILDITTHWGRDSLWGIEAMTEQLPRELQKLIGFSVGLRLEEFKLKNDKDLKGLPEKEMKQELKGKFRIHLLNDLDRNPLAFIHRFVDDPELHNLSLKALARDMRGERKPEEVPFGERRFDLIAEILGDDEVQRILRGVDQNGRLGEELLIHSSDFDFPGMNKGEFKVDNFAKLWAADPANRSETYQSSQHLVKREKDRVDAAWAKFTTATIRLEGDLELVQQAALSRSIGEAKQNMPVINKLIDSDHEIIQDDNPAIRRQRIEQVKKYARRIKEVVSGFELNPNSTDFRIQNGSRVFIPGERDRNGHSFVERIADRIVERKERYHLSTTDVPYEELLYASSGGRAWVRRILDANATAKGGDGTLPYLQAFTSNPKQEDLAAIMKKEIYENIVIYYDVAAQEYCGLLAEGTLQFYGEKNWASYSGIFGDIANLPFITDFLERHGGYRYLSSVAKVLVDHAANSWGPNERYRFIRLLNGMNLLSKNPHPTGWGAGENYTARALEERTGSRVSNVWKEIIAYTPMVLPIMIFQGFREAGEEDKKG</sequence>
<proteinExistence type="predicted"/>
<comment type="caution">
    <text evidence="2">The sequence shown here is derived from an EMBL/GenBank/DDBJ whole genome shotgun (WGS) entry which is preliminary data.</text>
</comment>
<feature type="compositionally biased region" description="Basic and acidic residues" evidence="1">
    <location>
        <begin position="57"/>
        <end position="76"/>
    </location>
</feature>
<feature type="region of interest" description="Disordered" evidence="1">
    <location>
        <begin position="41"/>
        <end position="78"/>
    </location>
</feature>
<reference evidence="2 3" key="1">
    <citation type="journal article" date="2016" name="Nat. Commun.">
        <title>Thousands of microbial genomes shed light on interconnected biogeochemical processes in an aquifer system.</title>
        <authorList>
            <person name="Anantharaman K."/>
            <person name="Brown C.T."/>
            <person name="Hug L.A."/>
            <person name="Sharon I."/>
            <person name="Castelle C.J."/>
            <person name="Probst A.J."/>
            <person name="Thomas B.C."/>
            <person name="Singh A."/>
            <person name="Wilkins M.J."/>
            <person name="Karaoz U."/>
            <person name="Brodie E.L."/>
            <person name="Williams K.H."/>
            <person name="Hubbard S.S."/>
            <person name="Banfield J.F."/>
        </authorList>
    </citation>
    <scope>NUCLEOTIDE SEQUENCE [LARGE SCALE GENOMIC DNA]</scope>
</reference>
<evidence type="ECO:0000313" key="2">
    <source>
        <dbReference type="EMBL" id="OGG24090.1"/>
    </source>
</evidence>
<name>A0A1F6AH56_9BACT</name>
<evidence type="ECO:0000313" key="3">
    <source>
        <dbReference type="Proteomes" id="UP000178759"/>
    </source>
</evidence>
<protein>
    <submittedName>
        <fullName evidence="2">Uncharacterized protein</fullName>
    </submittedName>
</protein>